<protein>
    <submittedName>
        <fullName evidence="2">Uncharacterized protein</fullName>
    </submittedName>
</protein>
<feature type="signal peptide" evidence="1">
    <location>
        <begin position="1"/>
        <end position="23"/>
    </location>
</feature>
<keyword evidence="1" id="KW-0732">Signal</keyword>
<dbReference type="Proteomes" id="UP000295293">
    <property type="component" value="Unassembled WGS sequence"/>
</dbReference>
<dbReference type="EMBL" id="SNZH01000007">
    <property type="protein sequence ID" value="TDR43124.1"/>
    <property type="molecule type" value="Genomic_DNA"/>
</dbReference>
<reference evidence="2 3" key="1">
    <citation type="submission" date="2019-03" db="EMBL/GenBank/DDBJ databases">
        <title>Genomic Encyclopedia of Type Strains, Phase IV (KMG-IV): sequencing the most valuable type-strain genomes for metagenomic binning, comparative biology and taxonomic classification.</title>
        <authorList>
            <person name="Goeker M."/>
        </authorList>
    </citation>
    <scope>NUCLEOTIDE SEQUENCE [LARGE SCALE GENOMIC DNA]</scope>
    <source>
        <strain evidence="2 3">DSM 21667</strain>
    </source>
</reference>
<feature type="chain" id="PRO_5020578060" evidence="1">
    <location>
        <begin position="24"/>
        <end position="164"/>
    </location>
</feature>
<evidence type="ECO:0000313" key="3">
    <source>
        <dbReference type="Proteomes" id="UP000295293"/>
    </source>
</evidence>
<dbReference type="OrthoDB" id="6027437at2"/>
<evidence type="ECO:0000313" key="2">
    <source>
        <dbReference type="EMBL" id="TDR43124.1"/>
    </source>
</evidence>
<dbReference type="RefSeq" id="WP_133819040.1">
    <property type="nucleotide sequence ID" value="NZ_SNZH01000007.1"/>
</dbReference>
<organism evidence="2 3">
    <name type="scientific">Tahibacter aquaticus</name>
    <dbReference type="NCBI Taxonomy" id="520092"/>
    <lineage>
        <taxon>Bacteria</taxon>
        <taxon>Pseudomonadati</taxon>
        <taxon>Pseudomonadota</taxon>
        <taxon>Gammaproteobacteria</taxon>
        <taxon>Lysobacterales</taxon>
        <taxon>Rhodanobacteraceae</taxon>
        <taxon>Tahibacter</taxon>
    </lineage>
</organism>
<sequence>MTRHFVGGCLLALMALFSASVGAKKEVTRQLGGACGEDSSIIARCDVGLECKNGYCDMRSFLSSATVGCKAELAKVGYTGYVAVHDGFCYVDSKCSGLYNAAMAATPVTERLLAKAAAGSDAFAAEVASLSAQDKDKFKRAEDICNSCSPNCMIGSGFLGRGGY</sequence>
<keyword evidence="3" id="KW-1185">Reference proteome</keyword>
<evidence type="ECO:0000256" key="1">
    <source>
        <dbReference type="SAM" id="SignalP"/>
    </source>
</evidence>
<proteinExistence type="predicted"/>
<accession>A0A4R6YWC4</accession>
<name>A0A4R6YWC4_9GAMM</name>
<comment type="caution">
    <text evidence="2">The sequence shown here is derived from an EMBL/GenBank/DDBJ whole genome shotgun (WGS) entry which is preliminary data.</text>
</comment>
<gene>
    <name evidence="2" type="ORF">DFR29_107132</name>
</gene>
<dbReference type="AlphaFoldDB" id="A0A4R6YWC4"/>